<keyword evidence="3" id="KW-0813">Transport</keyword>
<comment type="similarity">
    <text evidence="2">Belongs to the syntaxin family.</text>
</comment>
<dbReference type="Pfam" id="PF00804">
    <property type="entry name" value="Syntaxin"/>
    <property type="match status" value="1"/>
</dbReference>
<dbReference type="GO" id="GO:0048278">
    <property type="term" value="P:vesicle docking"/>
    <property type="evidence" value="ECO:0007669"/>
    <property type="project" value="TreeGrafter"/>
</dbReference>
<dbReference type="GO" id="GO:0005484">
    <property type="term" value="F:SNAP receptor activity"/>
    <property type="evidence" value="ECO:0007669"/>
    <property type="project" value="TreeGrafter"/>
</dbReference>
<dbReference type="SMART" id="SM00503">
    <property type="entry name" value="SynN"/>
    <property type="match status" value="1"/>
</dbReference>
<dbReference type="PANTHER" id="PTHR19957">
    <property type="entry name" value="SYNTAXIN"/>
    <property type="match status" value="1"/>
</dbReference>
<evidence type="ECO:0000256" key="2">
    <source>
        <dbReference type="ARBA" id="ARBA00009063"/>
    </source>
</evidence>
<proteinExistence type="inferred from homology"/>
<accession>A0A8T2JYI0</accession>
<dbReference type="InterPro" id="IPR006011">
    <property type="entry name" value="Syntaxin_N"/>
</dbReference>
<feature type="coiled-coil region" evidence="6">
    <location>
        <begin position="47"/>
        <end position="74"/>
    </location>
</feature>
<evidence type="ECO:0000256" key="5">
    <source>
        <dbReference type="ARBA" id="ARBA00023136"/>
    </source>
</evidence>
<protein>
    <recommendedName>
        <fullName evidence="7">t-SNARE coiled-coil homology domain-containing protein</fullName>
    </recommendedName>
</protein>
<dbReference type="AlphaFoldDB" id="A0A8T2JYI0"/>
<dbReference type="GO" id="GO:0048787">
    <property type="term" value="C:presynaptic active zone membrane"/>
    <property type="evidence" value="ECO:0007669"/>
    <property type="project" value="TreeGrafter"/>
</dbReference>
<name>A0A8T2JYI0_9PIPI</name>
<feature type="domain" description="T-SNARE coiled-coil homology" evidence="7">
    <location>
        <begin position="209"/>
        <end position="271"/>
    </location>
</feature>
<dbReference type="InterPro" id="IPR045242">
    <property type="entry name" value="Syntaxin"/>
</dbReference>
<sequence length="292" mass="34152">MRDRLQELQQKAKELEMIKETESPSEDQDDLGDVKQQAVIFEREPVVDIYLHEIDKLKNEINELSENVTKFGKEQKVLVSTMRRFSVMKYECNITKVIRVQAENIKKKLDSLSQVAKKAETEHGPTSGVTRIIKAQQAALFRQFQKTMLRYNEMIETKQSKCKTFIIRQLEVSGKEVSEEEVNKMVEQGKWDVFNENLLTEVKITKSQLTEIEQRHKELISLENQMRDLKDIFLQISLLVEEQGEMLNNIEIATTNTENFIQQTNEKVKLAVKYKRKHPCRVLCCCCFPCCK</sequence>
<comment type="caution">
    <text evidence="8">The sequence shown here is derived from an EMBL/GenBank/DDBJ whole genome shotgun (WGS) entry which is preliminary data.</text>
</comment>
<evidence type="ECO:0000256" key="3">
    <source>
        <dbReference type="ARBA" id="ARBA00022448"/>
    </source>
</evidence>
<dbReference type="SUPFAM" id="SSF47661">
    <property type="entry name" value="t-snare proteins"/>
    <property type="match status" value="1"/>
</dbReference>
<organism evidence="8 9">
    <name type="scientific">Hymenochirus boettgeri</name>
    <name type="common">Congo dwarf clawed frog</name>
    <dbReference type="NCBI Taxonomy" id="247094"/>
    <lineage>
        <taxon>Eukaryota</taxon>
        <taxon>Metazoa</taxon>
        <taxon>Chordata</taxon>
        <taxon>Craniata</taxon>
        <taxon>Vertebrata</taxon>
        <taxon>Euteleostomi</taxon>
        <taxon>Amphibia</taxon>
        <taxon>Batrachia</taxon>
        <taxon>Anura</taxon>
        <taxon>Pipoidea</taxon>
        <taxon>Pipidae</taxon>
        <taxon>Pipinae</taxon>
        <taxon>Hymenochirus</taxon>
    </lineage>
</organism>
<evidence type="ECO:0000256" key="1">
    <source>
        <dbReference type="ARBA" id="ARBA00004184"/>
    </source>
</evidence>
<gene>
    <name evidence="8" type="ORF">GDO86_002821</name>
</gene>
<evidence type="ECO:0000259" key="7">
    <source>
        <dbReference type="PROSITE" id="PS50192"/>
    </source>
</evidence>
<dbReference type="FunFam" id="1.20.5.110:FF:000022">
    <property type="entry name" value="Syntaxin 19"/>
    <property type="match status" value="1"/>
</dbReference>
<dbReference type="GO" id="GO:0000149">
    <property type="term" value="F:SNARE binding"/>
    <property type="evidence" value="ECO:0007669"/>
    <property type="project" value="TreeGrafter"/>
</dbReference>
<dbReference type="SMART" id="SM00397">
    <property type="entry name" value="t_SNARE"/>
    <property type="match status" value="1"/>
</dbReference>
<dbReference type="GO" id="GO:0031629">
    <property type="term" value="P:synaptic vesicle fusion to presynaptic active zone membrane"/>
    <property type="evidence" value="ECO:0007669"/>
    <property type="project" value="TreeGrafter"/>
</dbReference>
<dbReference type="Gene3D" id="1.20.5.110">
    <property type="match status" value="1"/>
</dbReference>
<comment type="subcellular location">
    <subcellularLocation>
        <location evidence="1">Endomembrane system</location>
        <topology evidence="1">Peripheral membrane protein</topology>
    </subcellularLocation>
</comment>
<dbReference type="GO" id="GO:0008021">
    <property type="term" value="C:synaptic vesicle"/>
    <property type="evidence" value="ECO:0007669"/>
    <property type="project" value="TreeGrafter"/>
</dbReference>
<dbReference type="OrthoDB" id="10255013at2759"/>
<evidence type="ECO:0000313" key="8">
    <source>
        <dbReference type="EMBL" id="KAG8450315.1"/>
    </source>
</evidence>
<dbReference type="PANTHER" id="PTHR19957:SF29">
    <property type="entry name" value="SYNTAXIN-19"/>
    <property type="match status" value="1"/>
</dbReference>
<dbReference type="GO" id="GO:0006886">
    <property type="term" value="P:intracellular protein transport"/>
    <property type="evidence" value="ECO:0007669"/>
    <property type="project" value="TreeGrafter"/>
</dbReference>
<dbReference type="GO" id="GO:0031201">
    <property type="term" value="C:SNARE complex"/>
    <property type="evidence" value="ECO:0007669"/>
    <property type="project" value="TreeGrafter"/>
</dbReference>
<keyword evidence="9" id="KW-1185">Reference proteome</keyword>
<feature type="coiled-coil region" evidence="6">
    <location>
        <begin position="195"/>
        <end position="232"/>
    </location>
</feature>
<dbReference type="PROSITE" id="PS50192">
    <property type="entry name" value="T_SNARE"/>
    <property type="match status" value="1"/>
</dbReference>
<dbReference type="InterPro" id="IPR000727">
    <property type="entry name" value="T_SNARE_dom"/>
</dbReference>
<evidence type="ECO:0000256" key="4">
    <source>
        <dbReference type="ARBA" id="ARBA00023054"/>
    </source>
</evidence>
<keyword evidence="4 6" id="KW-0175">Coiled coil</keyword>
<dbReference type="EMBL" id="JAACNH010000002">
    <property type="protein sequence ID" value="KAG8450315.1"/>
    <property type="molecule type" value="Genomic_DNA"/>
</dbReference>
<evidence type="ECO:0000256" key="6">
    <source>
        <dbReference type="SAM" id="Coils"/>
    </source>
</evidence>
<evidence type="ECO:0000313" key="9">
    <source>
        <dbReference type="Proteomes" id="UP000812440"/>
    </source>
</evidence>
<dbReference type="Gene3D" id="1.20.58.70">
    <property type="match status" value="1"/>
</dbReference>
<reference evidence="8" key="1">
    <citation type="thesis" date="2020" institute="ProQuest LLC" country="789 East Eisenhower Parkway, Ann Arbor, MI, USA">
        <title>Comparative Genomics and Chromosome Evolution.</title>
        <authorList>
            <person name="Mudd A.B."/>
        </authorList>
    </citation>
    <scope>NUCLEOTIDE SEQUENCE</scope>
    <source>
        <strain evidence="8">Female2</strain>
        <tissue evidence="8">Blood</tissue>
    </source>
</reference>
<dbReference type="InterPro" id="IPR010989">
    <property type="entry name" value="SNARE"/>
</dbReference>
<dbReference type="Proteomes" id="UP000812440">
    <property type="component" value="Chromosome 2"/>
</dbReference>
<keyword evidence="5" id="KW-0472">Membrane</keyword>